<name>A0A8H6RFR1_9PEZI</name>
<dbReference type="GO" id="GO:0006574">
    <property type="term" value="P:L-valine catabolic process"/>
    <property type="evidence" value="ECO:0007669"/>
    <property type="project" value="TreeGrafter"/>
</dbReference>
<dbReference type="EMBL" id="JABCIY010000180">
    <property type="protein sequence ID" value="KAF7189682.1"/>
    <property type="molecule type" value="Genomic_DNA"/>
</dbReference>
<dbReference type="InterPro" id="IPR008927">
    <property type="entry name" value="6-PGluconate_DH-like_C_sf"/>
</dbReference>
<comment type="catalytic activity">
    <reaction evidence="7">
        <text>3-hydroxy-2-methylpropanoate + NAD(+) = 2-methyl-3-oxopropanoate + NADH + H(+)</text>
        <dbReference type="Rhea" id="RHEA:17681"/>
        <dbReference type="ChEBI" id="CHEBI:11805"/>
        <dbReference type="ChEBI" id="CHEBI:15378"/>
        <dbReference type="ChEBI" id="CHEBI:57540"/>
        <dbReference type="ChEBI" id="CHEBI:57700"/>
        <dbReference type="ChEBI" id="CHEBI:57945"/>
        <dbReference type="EC" id="1.1.1.31"/>
    </reaction>
</comment>
<evidence type="ECO:0000256" key="8">
    <source>
        <dbReference type="PIRSR" id="PIRSR000103-1"/>
    </source>
</evidence>
<sequence length="321" mass="34172">MEDNIAFIGIGAMGYGMAANLRRKMLQEATLYVNDPNAGACKRFVSEFNDHGPVEILGTAKEAAERAGTLLSMVPRPDDVRKIYLDPETGVIAAAPNTDLKSTLLVDSSTIDPATTREVGEKLMKAGVGTYVDAPVSGGIARAADGGLAFMIGHPPTPSPTQIRIQSLIQKMGNPEKVFFCGPLGSGLAAKISNNYLSGSFNVAISQAMSIGILSGVDPQTLYNVIKSSSGQSWMAENHQPVPGLVASAPSSRGWERSFGHAMMMKDLELGVAAAKEVGVEPTMGERALEMYQTAVEDDDVKDLDYTSIYKLVNKGLTERQ</sequence>
<comment type="pathway">
    <text evidence="1">Amino-acid degradation; L-valine degradation.</text>
</comment>
<evidence type="ECO:0000256" key="7">
    <source>
        <dbReference type="ARBA" id="ARBA00049197"/>
    </source>
</evidence>
<gene>
    <name evidence="11" type="ORF">HII31_09002</name>
</gene>
<dbReference type="Proteomes" id="UP000660729">
    <property type="component" value="Unassembled WGS sequence"/>
</dbReference>
<feature type="active site" evidence="8">
    <location>
        <position position="191"/>
    </location>
</feature>
<dbReference type="Pfam" id="PF03446">
    <property type="entry name" value="NAD_binding_2"/>
    <property type="match status" value="1"/>
</dbReference>
<evidence type="ECO:0000256" key="3">
    <source>
        <dbReference type="ARBA" id="ARBA00012991"/>
    </source>
</evidence>
<keyword evidence="4" id="KW-0101">Branched-chain amino acid catabolism</keyword>
<dbReference type="SUPFAM" id="SSF48179">
    <property type="entry name" value="6-phosphogluconate dehydrogenase C-terminal domain-like"/>
    <property type="match status" value="1"/>
</dbReference>
<evidence type="ECO:0000313" key="12">
    <source>
        <dbReference type="Proteomes" id="UP000660729"/>
    </source>
</evidence>
<feature type="domain" description="3-hydroxyisobutyrate dehydrogenase-like NAD-binding" evidence="10">
    <location>
        <begin position="185"/>
        <end position="312"/>
    </location>
</feature>
<comment type="caution">
    <text evidence="11">The sequence shown here is derived from an EMBL/GenBank/DDBJ whole genome shotgun (WGS) entry which is preliminary data.</text>
</comment>
<reference evidence="11" key="1">
    <citation type="submission" date="2020-04" db="EMBL/GenBank/DDBJ databases">
        <title>Draft genome resource of the tomato pathogen Pseudocercospora fuligena.</title>
        <authorList>
            <person name="Zaccaron A."/>
        </authorList>
    </citation>
    <scope>NUCLEOTIDE SEQUENCE</scope>
    <source>
        <strain evidence="11">PF001</strain>
    </source>
</reference>
<dbReference type="Gene3D" id="3.40.50.720">
    <property type="entry name" value="NAD(P)-binding Rossmann-like Domain"/>
    <property type="match status" value="1"/>
</dbReference>
<dbReference type="InterPro" id="IPR029154">
    <property type="entry name" value="HIBADH-like_NADP-bd"/>
</dbReference>
<dbReference type="GO" id="GO:0005739">
    <property type="term" value="C:mitochondrion"/>
    <property type="evidence" value="ECO:0007669"/>
    <property type="project" value="TreeGrafter"/>
</dbReference>
<evidence type="ECO:0000256" key="2">
    <source>
        <dbReference type="ARBA" id="ARBA00006013"/>
    </source>
</evidence>
<evidence type="ECO:0000259" key="9">
    <source>
        <dbReference type="Pfam" id="PF03446"/>
    </source>
</evidence>
<dbReference type="PANTHER" id="PTHR22981">
    <property type="entry name" value="3-HYDROXYISOBUTYRATE DEHYDROGENASE-RELATED"/>
    <property type="match status" value="1"/>
</dbReference>
<evidence type="ECO:0000256" key="5">
    <source>
        <dbReference type="ARBA" id="ARBA00023002"/>
    </source>
</evidence>
<dbReference type="InterPro" id="IPR015815">
    <property type="entry name" value="HIBADH-related"/>
</dbReference>
<dbReference type="Gene3D" id="1.10.1040.10">
    <property type="entry name" value="N-(1-d-carboxylethyl)-l-norvaline Dehydrogenase, domain 2"/>
    <property type="match status" value="1"/>
</dbReference>
<dbReference type="EC" id="1.1.1.31" evidence="3"/>
<dbReference type="PIRSF" id="PIRSF000103">
    <property type="entry name" value="HIBADH"/>
    <property type="match status" value="1"/>
</dbReference>
<evidence type="ECO:0000256" key="1">
    <source>
        <dbReference type="ARBA" id="ARBA00005109"/>
    </source>
</evidence>
<dbReference type="GO" id="GO:0050661">
    <property type="term" value="F:NADP binding"/>
    <property type="evidence" value="ECO:0007669"/>
    <property type="project" value="InterPro"/>
</dbReference>
<dbReference type="InterPro" id="IPR013328">
    <property type="entry name" value="6PGD_dom2"/>
</dbReference>
<dbReference type="AlphaFoldDB" id="A0A8H6RFR1"/>
<dbReference type="SUPFAM" id="SSF51735">
    <property type="entry name" value="NAD(P)-binding Rossmann-fold domains"/>
    <property type="match status" value="1"/>
</dbReference>
<feature type="domain" description="6-phosphogluconate dehydrogenase NADP-binding" evidence="9">
    <location>
        <begin position="4"/>
        <end position="179"/>
    </location>
</feature>
<dbReference type="InterPro" id="IPR006115">
    <property type="entry name" value="6PGDH_NADP-bd"/>
</dbReference>
<dbReference type="FunFam" id="1.10.1040.10:FF:000006">
    <property type="entry name" value="3-hydroxyisobutyrate dehydrogenase"/>
    <property type="match status" value="1"/>
</dbReference>
<dbReference type="PANTHER" id="PTHR22981:SF81">
    <property type="entry name" value="DEHYDROGENASE, PUTATIVE-RELATED"/>
    <property type="match status" value="1"/>
</dbReference>
<accession>A0A8H6RFR1</accession>
<dbReference type="InterPro" id="IPR036291">
    <property type="entry name" value="NAD(P)-bd_dom_sf"/>
</dbReference>
<keyword evidence="6" id="KW-0520">NAD</keyword>
<evidence type="ECO:0000259" key="10">
    <source>
        <dbReference type="Pfam" id="PF14833"/>
    </source>
</evidence>
<evidence type="ECO:0000256" key="4">
    <source>
        <dbReference type="ARBA" id="ARBA00022456"/>
    </source>
</evidence>
<dbReference type="GO" id="GO:0051287">
    <property type="term" value="F:NAD binding"/>
    <property type="evidence" value="ECO:0007669"/>
    <property type="project" value="InterPro"/>
</dbReference>
<evidence type="ECO:0000313" key="11">
    <source>
        <dbReference type="EMBL" id="KAF7189682.1"/>
    </source>
</evidence>
<dbReference type="Pfam" id="PF14833">
    <property type="entry name" value="NAD_binding_11"/>
    <property type="match status" value="1"/>
</dbReference>
<keyword evidence="5" id="KW-0560">Oxidoreductase</keyword>
<proteinExistence type="inferred from homology"/>
<comment type="similarity">
    <text evidence="2">Belongs to the HIBADH-related family. 3-hydroxyisobutyrate dehydrogenase subfamily.</text>
</comment>
<dbReference type="OrthoDB" id="21615at2759"/>
<organism evidence="11 12">
    <name type="scientific">Pseudocercospora fuligena</name>
    <dbReference type="NCBI Taxonomy" id="685502"/>
    <lineage>
        <taxon>Eukaryota</taxon>
        <taxon>Fungi</taxon>
        <taxon>Dikarya</taxon>
        <taxon>Ascomycota</taxon>
        <taxon>Pezizomycotina</taxon>
        <taxon>Dothideomycetes</taxon>
        <taxon>Dothideomycetidae</taxon>
        <taxon>Mycosphaerellales</taxon>
        <taxon>Mycosphaerellaceae</taxon>
        <taxon>Pseudocercospora</taxon>
    </lineage>
</organism>
<keyword evidence="12" id="KW-1185">Reference proteome</keyword>
<dbReference type="GO" id="GO:0008442">
    <property type="term" value="F:3-hydroxyisobutyrate dehydrogenase activity"/>
    <property type="evidence" value="ECO:0007669"/>
    <property type="project" value="UniProtKB-EC"/>
</dbReference>
<protein>
    <recommendedName>
        <fullName evidence="3">3-hydroxyisobutyrate dehydrogenase</fullName>
        <ecNumber evidence="3">1.1.1.31</ecNumber>
    </recommendedName>
</protein>
<evidence type="ECO:0000256" key="6">
    <source>
        <dbReference type="ARBA" id="ARBA00023027"/>
    </source>
</evidence>